<reference evidence="2" key="1">
    <citation type="submission" date="2021-12" db="EMBL/GenBank/DDBJ databases">
        <title>Discovery of the Pendulisporaceae a myxobacterial family with distinct sporulation behavior and unique specialized metabolism.</title>
        <authorList>
            <person name="Garcia R."/>
            <person name="Popoff A."/>
            <person name="Bader C.D."/>
            <person name="Loehr J."/>
            <person name="Walesch S."/>
            <person name="Walt C."/>
            <person name="Boldt J."/>
            <person name="Bunk B."/>
            <person name="Haeckl F.J.F.P.J."/>
            <person name="Gunesch A.P."/>
            <person name="Birkelbach J."/>
            <person name="Nuebel U."/>
            <person name="Pietschmann T."/>
            <person name="Bach T."/>
            <person name="Mueller R."/>
        </authorList>
    </citation>
    <scope>NUCLEOTIDE SEQUENCE</scope>
    <source>
        <strain evidence="2">MSr11367</strain>
    </source>
</reference>
<sequence length="318" mass="34007">MRSRGRLVVGCASAAFAAAACNALLDNGEATYVAADAAPDRDVGTFLEDAGTDSGIFAGTNGSMCIYSAYNCQLRADAGEDIVRTAGRDDDWGIDAGAVIRDGNGDVLGRLPAADGGVPRVPFQYGQRRDLPDAGMHAFAVKTSNDSPGWIALSDILGFNSFKDRMGPVLVAQSDGLARMACYRILDRTEPDLEAAKFVYDATDKDPSGVDYLPALRANGKRSASLAFNVPGSVMRGSVIDHFPSGTRFQRLNIVSTFGTQHVDAPLWIKDAEGRYRTLHDRQALPFVYGYVLTSSGERRTGWMAYAAVSPMGNQPCD</sequence>
<dbReference type="Proteomes" id="UP001374803">
    <property type="component" value="Chromosome"/>
</dbReference>
<feature type="signal peptide" evidence="1">
    <location>
        <begin position="1"/>
        <end position="17"/>
    </location>
</feature>
<proteinExistence type="predicted"/>
<gene>
    <name evidence="2" type="ORF">LVJ94_18410</name>
</gene>
<keyword evidence="3" id="KW-1185">Reference proteome</keyword>
<name>A0ABZ2LHF0_9BACT</name>
<dbReference type="PROSITE" id="PS51257">
    <property type="entry name" value="PROKAR_LIPOPROTEIN"/>
    <property type="match status" value="1"/>
</dbReference>
<accession>A0ABZ2LHF0</accession>
<keyword evidence="1" id="KW-0732">Signal</keyword>
<evidence type="ECO:0000313" key="3">
    <source>
        <dbReference type="Proteomes" id="UP001374803"/>
    </source>
</evidence>
<feature type="chain" id="PRO_5045152598" evidence="1">
    <location>
        <begin position="18"/>
        <end position="318"/>
    </location>
</feature>
<organism evidence="2 3">
    <name type="scientific">Pendulispora rubella</name>
    <dbReference type="NCBI Taxonomy" id="2741070"/>
    <lineage>
        <taxon>Bacteria</taxon>
        <taxon>Pseudomonadati</taxon>
        <taxon>Myxococcota</taxon>
        <taxon>Myxococcia</taxon>
        <taxon>Myxococcales</taxon>
        <taxon>Sorangiineae</taxon>
        <taxon>Pendulisporaceae</taxon>
        <taxon>Pendulispora</taxon>
    </lineage>
</organism>
<protein>
    <submittedName>
        <fullName evidence="2">Uncharacterized protein</fullName>
    </submittedName>
</protein>
<evidence type="ECO:0000313" key="2">
    <source>
        <dbReference type="EMBL" id="WXB09196.1"/>
    </source>
</evidence>
<dbReference type="RefSeq" id="WP_394838867.1">
    <property type="nucleotide sequence ID" value="NZ_CP089929.1"/>
</dbReference>
<evidence type="ECO:0000256" key="1">
    <source>
        <dbReference type="SAM" id="SignalP"/>
    </source>
</evidence>
<dbReference type="EMBL" id="CP089983">
    <property type="protein sequence ID" value="WXB09196.1"/>
    <property type="molecule type" value="Genomic_DNA"/>
</dbReference>